<sequence>MRMTVASTEQQKAMPFHPVTAVDAAACAGGTVAIRRRIAAGLVVTCRLQAGHQGNARVRGPVSATHAARFMPSAPLASLRGKLGAKFVFPTLCINLLQLPHASASLDHASANTACRARAGLRFTHGPLRLRVLAGGEAPRRDAGRHLRVVSAVHTAMHGSEASRNPTRVSPTSGAHSVPTSTRLAQPGIGTTRRGRCRGRLSVHACEAAARSVAPSRSARAYAHLRVGVFTYF</sequence>
<dbReference type="EMBL" id="FNLO01000012">
    <property type="protein sequence ID" value="SDV50496.1"/>
    <property type="molecule type" value="Genomic_DNA"/>
</dbReference>
<accession>A0A1H2PVL8</accession>
<dbReference type="STRING" id="1770053.SAMN05216551_11231"/>
<dbReference type="AlphaFoldDB" id="A0A1H2PVL8"/>
<name>A0A1H2PVL8_9BURK</name>
<proteinExistence type="predicted"/>
<reference evidence="3" key="1">
    <citation type="submission" date="2016-09" db="EMBL/GenBank/DDBJ databases">
        <authorList>
            <person name="Varghese N."/>
            <person name="Submissions S."/>
        </authorList>
    </citation>
    <scope>NUCLEOTIDE SEQUENCE [LARGE SCALE GENOMIC DNA]</scope>
    <source>
        <strain evidence="3">JS23</strain>
    </source>
</reference>
<evidence type="ECO:0000313" key="3">
    <source>
        <dbReference type="Proteomes" id="UP000243719"/>
    </source>
</evidence>
<organism evidence="2 3">
    <name type="scientific">Chitinasiproducens palmae</name>
    <dbReference type="NCBI Taxonomy" id="1770053"/>
    <lineage>
        <taxon>Bacteria</taxon>
        <taxon>Pseudomonadati</taxon>
        <taxon>Pseudomonadota</taxon>
        <taxon>Betaproteobacteria</taxon>
        <taxon>Burkholderiales</taxon>
        <taxon>Burkholderiaceae</taxon>
        <taxon>Chitinasiproducens</taxon>
    </lineage>
</organism>
<evidence type="ECO:0000256" key="1">
    <source>
        <dbReference type="SAM" id="MobiDB-lite"/>
    </source>
</evidence>
<keyword evidence="3" id="KW-1185">Reference proteome</keyword>
<gene>
    <name evidence="2" type="ORF">SAMN05216551_11231</name>
</gene>
<feature type="region of interest" description="Disordered" evidence="1">
    <location>
        <begin position="156"/>
        <end position="194"/>
    </location>
</feature>
<protein>
    <submittedName>
        <fullName evidence="2">Uncharacterized protein</fullName>
    </submittedName>
</protein>
<dbReference type="Proteomes" id="UP000243719">
    <property type="component" value="Unassembled WGS sequence"/>
</dbReference>
<feature type="compositionally biased region" description="Polar residues" evidence="1">
    <location>
        <begin position="162"/>
        <end position="184"/>
    </location>
</feature>
<evidence type="ECO:0000313" key="2">
    <source>
        <dbReference type="EMBL" id="SDV50496.1"/>
    </source>
</evidence>